<dbReference type="GO" id="GO:0005509">
    <property type="term" value="F:calcium ion binding"/>
    <property type="evidence" value="ECO:0007669"/>
    <property type="project" value="InterPro"/>
</dbReference>
<evidence type="ECO:0000313" key="5">
    <source>
        <dbReference type="Proteomes" id="UP000095280"/>
    </source>
</evidence>
<dbReference type="InterPro" id="IPR002048">
    <property type="entry name" value="EF_hand_dom"/>
</dbReference>
<dbReference type="PROSITE" id="PS00018">
    <property type="entry name" value="EF_HAND_1"/>
    <property type="match status" value="2"/>
</dbReference>
<dbReference type="PRINTS" id="PR00450">
    <property type="entry name" value="RECOVERIN"/>
</dbReference>
<dbReference type="SUPFAM" id="SSF47473">
    <property type="entry name" value="EF-hand"/>
    <property type="match status" value="1"/>
</dbReference>
<evidence type="ECO:0000256" key="3">
    <source>
        <dbReference type="ARBA" id="ARBA00022837"/>
    </source>
</evidence>
<sequence length="209" mass="23365">RSPESGPSGAAGWGAAVADSRAAPWHHRPVSLASLAQRTRFSRQELQLMYRGFKNDCPSGLVHRAAFREIFSQFFPLGDASAYADLVFDSFDPGGRGCLTFEIVIQGLSVICKGSSEEKLDWAFRLYDTDRDGFISKREMVQLVSAIYDMLGDSVWPRVHPCDAQLHAEKIFDAMDRDGDGAVTFQEFVLACRRDRDLDTELDCFDTLL</sequence>
<dbReference type="Gene3D" id="1.10.238.10">
    <property type="entry name" value="EF-hand"/>
    <property type="match status" value="1"/>
</dbReference>
<keyword evidence="2" id="KW-0677">Repeat</keyword>
<keyword evidence="5" id="KW-1185">Reference proteome</keyword>
<evidence type="ECO:0000313" key="6">
    <source>
        <dbReference type="WBParaSite" id="maker-uti_cns_0006262-snap-gene-0.2-mRNA-1"/>
    </source>
</evidence>
<dbReference type="CDD" id="cd00051">
    <property type="entry name" value="EFh"/>
    <property type="match status" value="2"/>
</dbReference>
<dbReference type="WBParaSite" id="maker-uti_cns_0006262-snap-gene-0.2-mRNA-1">
    <property type="protein sequence ID" value="maker-uti_cns_0006262-snap-gene-0.2-mRNA-1"/>
    <property type="gene ID" value="maker-uti_cns_0006262-snap-gene-0.2"/>
</dbReference>
<dbReference type="Proteomes" id="UP000095280">
    <property type="component" value="Unplaced"/>
</dbReference>
<dbReference type="InterPro" id="IPR018247">
    <property type="entry name" value="EF_Hand_1_Ca_BS"/>
</dbReference>
<keyword evidence="1" id="KW-0479">Metal-binding</keyword>
<dbReference type="InterPro" id="IPR028846">
    <property type="entry name" value="Recoverin"/>
</dbReference>
<name>A0A1I8HIQ1_9PLAT</name>
<dbReference type="PANTHER" id="PTHR23055:SF167">
    <property type="entry name" value="EF-HAND DOMAIN-CONTAINING PROTEIN"/>
    <property type="match status" value="1"/>
</dbReference>
<proteinExistence type="predicted"/>
<dbReference type="SMART" id="SM00054">
    <property type="entry name" value="EFh"/>
    <property type="match status" value="2"/>
</dbReference>
<evidence type="ECO:0000259" key="4">
    <source>
        <dbReference type="PROSITE" id="PS50222"/>
    </source>
</evidence>
<feature type="domain" description="EF-hand" evidence="4">
    <location>
        <begin position="115"/>
        <end position="150"/>
    </location>
</feature>
<evidence type="ECO:0000256" key="1">
    <source>
        <dbReference type="ARBA" id="ARBA00022723"/>
    </source>
</evidence>
<dbReference type="Pfam" id="PF13499">
    <property type="entry name" value="EF-hand_7"/>
    <property type="match status" value="1"/>
</dbReference>
<dbReference type="PANTHER" id="PTHR23055">
    <property type="entry name" value="CALCIUM BINDING PROTEINS"/>
    <property type="match status" value="1"/>
</dbReference>
<protein>
    <submittedName>
        <fullName evidence="6">CSEN protein</fullName>
    </submittedName>
</protein>
<keyword evidence="3" id="KW-0106">Calcium</keyword>
<evidence type="ECO:0000256" key="2">
    <source>
        <dbReference type="ARBA" id="ARBA00022737"/>
    </source>
</evidence>
<feature type="domain" description="EF-hand" evidence="4">
    <location>
        <begin position="163"/>
        <end position="198"/>
    </location>
</feature>
<accession>A0A1I8HIQ1</accession>
<dbReference type="AlphaFoldDB" id="A0A1I8HIQ1"/>
<organism evidence="5 6">
    <name type="scientific">Macrostomum lignano</name>
    <dbReference type="NCBI Taxonomy" id="282301"/>
    <lineage>
        <taxon>Eukaryota</taxon>
        <taxon>Metazoa</taxon>
        <taxon>Spiralia</taxon>
        <taxon>Lophotrochozoa</taxon>
        <taxon>Platyhelminthes</taxon>
        <taxon>Rhabditophora</taxon>
        <taxon>Macrostomorpha</taxon>
        <taxon>Macrostomida</taxon>
        <taxon>Macrostomidae</taxon>
        <taxon>Macrostomum</taxon>
    </lineage>
</organism>
<reference evidence="6" key="1">
    <citation type="submission" date="2016-11" db="UniProtKB">
        <authorList>
            <consortium name="WormBaseParasite"/>
        </authorList>
    </citation>
    <scope>IDENTIFICATION</scope>
</reference>
<dbReference type="InterPro" id="IPR011992">
    <property type="entry name" value="EF-hand-dom_pair"/>
</dbReference>
<dbReference type="PROSITE" id="PS50222">
    <property type="entry name" value="EF_HAND_2"/>
    <property type="match status" value="2"/>
</dbReference>